<dbReference type="AlphaFoldDB" id="A0A0F8WPF5"/>
<name>A0A0F8WPF5_9ZZZZ</name>
<gene>
    <name evidence="1" type="ORF">LCGC14_3127500</name>
</gene>
<accession>A0A0F8WPF5</accession>
<dbReference type="EMBL" id="LAZR01068146">
    <property type="protein sequence ID" value="KKK50190.1"/>
    <property type="molecule type" value="Genomic_DNA"/>
</dbReference>
<organism evidence="1">
    <name type="scientific">marine sediment metagenome</name>
    <dbReference type="NCBI Taxonomy" id="412755"/>
    <lineage>
        <taxon>unclassified sequences</taxon>
        <taxon>metagenomes</taxon>
        <taxon>ecological metagenomes</taxon>
    </lineage>
</organism>
<reference evidence="1" key="1">
    <citation type="journal article" date="2015" name="Nature">
        <title>Complex archaea that bridge the gap between prokaryotes and eukaryotes.</title>
        <authorList>
            <person name="Spang A."/>
            <person name="Saw J.H."/>
            <person name="Jorgensen S.L."/>
            <person name="Zaremba-Niedzwiedzka K."/>
            <person name="Martijn J."/>
            <person name="Lind A.E."/>
            <person name="van Eijk R."/>
            <person name="Schleper C."/>
            <person name="Guy L."/>
            <person name="Ettema T.J."/>
        </authorList>
    </citation>
    <scope>NUCLEOTIDE SEQUENCE</scope>
</reference>
<sequence>MAKQNVEKIVRQIIRLRSRQRLVPLRHRQINVYPGLKGDYHVNKFEIKVKLAYAVTGNPFDMIDPVIAAVVEFDRREEEERARKITQIKSLILKWASYLERTLTREMYLEFVLSLLPKDNILQINKEENRSHDSLN</sequence>
<evidence type="ECO:0000313" key="1">
    <source>
        <dbReference type="EMBL" id="KKK50190.1"/>
    </source>
</evidence>
<proteinExistence type="predicted"/>
<protein>
    <submittedName>
        <fullName evidence="1">Uncharacterized protein</fullName>
    </submittedName>
</protein>
<comment type="caution">
    <text evidence="1">The sequence shown here is derived from an EMBL/GenBank/DDBJ whole genome shotgun (WGS) entry which is preliminary data.</text>
</comment>